<evidence type="ECO:0000313" key="1">
    <source>
        <dbReference type="EMBL" id="RKI90487.1"/>
    </source>
</evidence>
<proteinExistence type="predicted"/>
<name>A0A3A9AGG6_9FIRM</name>
<sequence length="88" mass="10193">MEGAEKSWRKRQDIFRSFVITFPVMRDMSGQKSICPEDIVEFPSQFLWSEAYQAEQCCRECLILATVRQTARQFGISKSTVHMVVVAK</sequence>
<dbReference type="Pfam" id="PF12116">
    <property type="entry name" value="SpoIIID"/>
    <property type="match status" value="1"/>
</dbReference>
<dbReference type="AlphaFoldDB" id="A0A3A9AGG6"/>
<reference evidence="1 2" key="1">
    <citation type="submission" date="2018-09" db="EMBL/GenBank/DDBJ databases">
        <title>Murine metabolic-syndrome-specific gut microbial biobank.</title>
        <authorList>
            <person name="Liu C."/>
        </authorList>
    </citation>
    <scope>NUCLEOTIDE SEQUENCE [LARGE SCALE GENOMIC DNA]</scope>
    <source>
        <strain evidence="1 2">0.1xD8-82</strain>
    </source>
</reference>
<dbReference type="Proteomes" id="UP000280696">
    <property type="component" value="Unassembled WGS sequence"/>
</dbReference>
<protein>
    <submittedName>
        <fullName evidence="1">Uncharacterized protein</fullName>
    </submittedName>
</protein>
<accession>A0A3A9AGG6</accession>
<comment type="caution">
    <text evidence="1">The sequence shown here is derived from an EMBL/GenBank/DDBJ whole genome shotgun (WGS) entry which is preliminary data.</text>
</comment>
<evidence type="ECO:0000313" key="2">
    <source>
        <dbReference type="Proteomes" id="UP000280696"/>
    </source>
</evidence>
<dbReference type="InterPro" id="IPR014208">
    <property type="entry name" value="Spore_III_D"/>
</dbReference>
<dbReference type="EMBL" id="RAYQ01000014">
    <property type="protein sequence ID" value="RKI90487.1"/>
    <property type="molecule type" value="Genomic_DNA"/>
</dbReference>
<keyword evidence="2" id="KW-1185">Reference proteome</keyword>
<organism evidence="1 2">
    <name type="scientific">Parablautia intestinalis</name>
    <dbReference type="NCBI Taxonomy" id="2320100"/>
    <lineage>
        <taxon>Bacteria</taxon>
        <taxon>Bacillati</taxon>
        <taxon>Bacillota</taxon>
        <taxon>Clostridia</taxon>
        <taxon>Lachnospirales</taxon>
        <taxon>Lachnospiraceae</taxon>
        <taxon>Parablautia</taxon>
    </lineage>
</organism>
<gene>
    <name evidence="1" type="ORF">D7V94_13765</name>
</gene>